<reference evidence="8 9" key="1">
    <citation type="journal article" date="2019" name="Emerg. Microbes Infect.">
        <title>Comprehensive subspecies identification of 175 nontuberculous mycobacteria species based on 7547 genomic profiles.</title>
        <authorList>
            <person name="Matsumoto Y."/>
            <person name="Kinjo T."/>
            <person name="Motooka D."/>
            <person name="Nabeya D."/>
            <person name="Jung N."/>
            <person name="Uechi K."/>
            <person name="Horii T."/>
            <person name="Iida T."/>
            <person name="Fujita J."/>
            <person name="Nakamura S."/>
        </authorList>
    </citation>
    <scope>NUCLEOTIDE SEQUENCE [LARGE SCALE GENOMIC DNA]</scope>
    <source>
        <strain evidence="8 9">JCM 13573</strain>
    </source>
</reference>
<name>A0ABQ1BUG6_9MYCO</name>
<proteinExistence type="inferred from homology"/>
<keyword evidence="5 7" id="KW-0408">Iron</keyword>
<evidence type="ECO:0000256" key="4">
    <source>
        <dbReference type="ARBA" id="ARBA00023002"/>
    </source>
</evidence>
<dbReference type="InterPro" id="IPR017972">
    <property type="entry name" value="Cyt_P450_CS"/>
</dbReference>
<sequence>MAQIYALRRMVLPVGRRIVDAMTTLADLPCIDYDHLTDPAEAHRLIADARAQAPIAMGPYGPQVLTYDLARCVLRDPRFVTAPALGLAARGVTSGPLWDRGANNILGLDGATHHRLRRLVSKAFSPRAAERLRSLIVDVITDLVEPLTTAGRCDVVTDIARSYPTPIICALLGAPAQDWKLFSQWSDDIKKVFEPNAAEDAPLILAAWAELDAYLEELIARRRACLTDDLISDLIRAEDDGDRLTHDELLMLSATLLGAGTDTTRNQLAAAVQALAAHPCQWTALAQHPELAADAVHELMRYHPITFGVPRQAAEDVELAGVRIPAGTLVLANTAAANRDPEVYDEPDRLDIGRLGPPAILSFGGGVHYCLGAHLARVELIEALRVITARLPNARQVGPGPWPSMAGITGPLSVPLEFDIVN</sequence>
<dbReference type="Proteomes" id="UP000465306">
    <property type="component" value="Unassembled WGS sequence"/>
</dbReference>
<dbReference type="PANTHER" id="PTHR46696:SF1">
    <property type="entry name" value="CYTOCHROME P450 YJIB-RELATED"/>
    <property type="match status" value="1"/>
</dbReference>
<dbReference type="SUPFAM" id="SSF48264">
    <property type="entry name" value="Cytochrome P450"/>
    <property type="match status" value="1"/>
</dbReference>
<keyword evidence="9" id="KW-1185">Reference proteome</keyword>
<comment type="caution">
    <text evidence="8">The sequence shown here is derived from an EMBL/GenBank/DDBJ whole genome shotgun (WGS) entry which is preliminary data.</text>
</comment>
<evidence type="ECO:0000256" key="2">
    <source>
        <dbReference type="ARBA" id="ARBA00022617"/>
    </source>
</evidence>
<dbReference type="PANTHER" id="PTHR46696">
    <property type="entry name" value="P450, PUTATIVE (EUROFUNG)-RELATED"/>
    <property type="match status" value="1"/>
</dbReference>
<gene>
    <name evidence="8" type="ORF">MKUB_45290</name>
</gene>
<evidence type="ECO:0000256" key="7">
    <source>
        <dbReference type="RuleBase" id="RU000461"/>
    </source>
</evidence>
<organism evidence="8 9">
    <name type="scientific">Mycobacterium kubicae</name>
    <dbReference type="NCBI Taxonomy" id="120959"/>
    <lineage>
        <taxon>Bacteria</taxon>
        <taxon>Bacillati</taxon>
        <taxon>Actinomycetota</taxon>
        <taxon>Actinomycetes</taxon>
        <taxon>Mycobacteriales</taxon>
        <taxon>Mycobacteriaceae</taxon>
        <taxon>Mycobacterium</taxon>
        <taxon>Mycobacterium simiae complex</taxon>
    </lineage>
</organism>
<dbReference type="InterPro" id="IPR001128">
    <property type="entry name" value="Cyt_P450"/>
</dbReference>
<dbReference type="Gene3D" id="1.10.630.10">
    <property type="entry name" value="Cytochrome P450"/>
    <property type="match status" value="1"/>
</dbReference>
<keyword evidence="2 7" id="KW-0349">Heme</keyword>
<evidence type="ECO:0000256" key="6">
    <source>
        <dbReference type="ARBA" id="ARBA00023033"/>
    </source>
</evidence>
<evidence type="ECO:0000256" key="3">
    <source>
        <dbReference type="ARBA" id="ARBA00022723"/>
    </source>
</evidence>
<protein>
    <submittedName>
        <fullName evidence="8">Cytochrome P450 hydroxylase</fullName>
    </submittedName>
</protein>
<dbReference type="InterPro" id="IPR002397">
    <property type="entry name" value="Cyt_P450_B"/>
</dbReference>
<comment type="similarity">
    <text evidence="1 7">Belongs to the cytochrome P450 family.</text>
</comment>
<evidence type="ECO:0000256" key="5">
    <source>
        <dbReference type="ARBA" id="ARBA00023004"/>
    </source>
</evidence>
<dbReference type="PRINTS" id="PR00359">
    <property type="entry name" value="BP450"/>
</dbReference>
<dbReference type="InterPro" id="IPR036396">
    <property type="entry name" value="Cyt_P450_sf"/>
</dbReference>
<keyword evidence="3 7" id="KW-0479">Metal-binding</keyword>
<evidence type="ECO:0000313" key="9">
    <source>
        <dbReference type="Proteomes" id="UP000465306"/>
    </source>
</evidence>
<accession>A0ABQ1BUG6</accession>
<dbReference type="EMBL" id="BLKU01000005">
    <property type="protein sequence ID" value="GFG67039.1"/>
    <property type="molecule type" value="Genomic_DNA"/>
</dbReference>
<keyword evidence="6 7" id="KW-0503">Monooxygenase</keyword>
<dbReference type="PRINTS" id="PR00385">
    <property type="entry name" value="P450"/>
</dbReference>
<dbReference type="PROSITE" id="PS00086">
    <property type="entry name" value="CYTOCHROME_P450"/>
    <property type="match status" value="1"/>
</dbReference>
<evidence type="ECO:0000256" key="1">
    <source>
        <dbReference type="ARBA" id="ARBA00010617"/>
    </source>
</evidence>
<keyword evidence="4 7" id="KW-0560">Oxidoreductase</keyword>
<evidence type="ECO:0000313" key="8">
    <source>
        <dbReference type="EMBL" id="GFG67039.1"/>
    </source>
</evidence>
<dbReference type="Pfam" id="PF00067">
    <property type="entry name" value="p450"/>
    <property type="match status" value="2"/>
</dbReference>